<keyword evidence="4" id="KW-1185">Reference proteome</keyword>
<evidence type="ECO:0000256" key="1">
    <source>
        <dbReference type="SAM" id="SignalP"/>
    </source>
</evidence>
<accession>A0A417Y4E7</accession>
<evidence type="ECO:0000313" key="3">
    <source>
        <dbReference type="EMBL" id="RHW27558.1"/>
    </source>
</evidence>
<feature type="chain" id="PRO_5038602427" evidence="1">
    <location>
        <begin position="26"/>
        <end position="516"/>
    </location>
</feature>
<dbReference type="GO" id="GO:0015833">
    <property type="term" value="P:peptide transport"/>
    <property type="evidence" value="ECO:0007669"/>
    <property type="project" value="TreeGrafter"/>
</dbReference>
<dbReference type="Gene3D" id="3.40.190.10">
    <property type="entry name" value="Periplasmic binding protein-like II"/>
    <property type="match status" value="1"/>
</dbReference>
<sequence length="516" mass="55475">MQRYRRTSAAVTVALVLGLAPGCSASRADDHSSDTLRVVGPFEIHSLEPTATSGFFTRLEVAETLVTADLEGELAPGLASEWSSARGGRTWTFELVPGVTFHDGTPLTPEAAAHALDTVRNDEASPLAEAPIEEITATDSGLRFDLSERYLTLPAVLTHYSTMILAPAAYDDDGRVAEMVGTGPYRIDHIELPASVEVTRFDDWRGTAPAIEHISFQTVTRPEARALMAAGDQADVVFHLEPAGRQQVEAADGVELVSTLQPRTILLKVNSDHPVLGELAVRRALSMALDREAMAEAVLREPGLAATQLLPPSLTAWNQPDLAPLEHDADAARELLEDAGWTPGSDGILEKDGEPLRLSLVTYPDRPELPTLATAIQASAQEVGIDIEVDVTNSTEIPVRHADDTLELALIARHFALVSDPLVTIADTFAAEGSDWGVHNWSDPAMTAAIDGLLAGPSETRAAELRRTVATIAQEQLPLVPVAWYRMNAAVADGVDGFVMDPLETSWHLSEVRWAS</sequence>
<dbReference type="PIRSF" id="PIRSF002741">
    <property type="entry name" value="MppA"/>
    <property type="match status" value="1"/>
</dbReference>
<dbReference type="Pfam" id="PF00496">
    <property type="entry name" value="SBP_bac_5"/>
    <property type="match status" value="1"/>
</dbReference>
<dbReference type="PANTHER" id="PTHR30290">
    <property type="entry name" value="PERIPLASMIC BINDING COMPONENT OF ABC TRANSPORTER"/>
    <property type="match status" value="1"/>
</dbReference>
<dbReference type="AlphaFoldDB" id="A0A417Y4E7"/>
<dbReference type="GO" id="GO:0043190">
    <property type="term" value="C:ATP-binding cassette (ABC) transporter complex"/>
    <property type="evidence" value="ECO:0007669"/>
    <property type="project" value="InterPro"/>
</dbReference>
<dbReference type="GO" id="GO:1904680">
    <property type="term" value="F:peptide transmembrane transporter activity"/>
    <property type="evidence" value="ECO:0007669"/>
    <property type="project" value="TreeGrafter"/>
</dbReference>
<organism evidence="3 4">
    <name type="scientific">Nocardioides immobilis</name>
    <dbReference type="NCBI Taxonomy" id="2049295"/>
    <lineage>
        <taxon>Bacteria</taxon>
        <taxon>Bacillati</taxon>
        <taxon>Actinomycetota</taxon>
        <taxon>Actinomycetes</taxon>
        <taxon>Propionibacteriales</taxon>
        <taxon>Nocardioidaceae</taxon>
        <taxon>Nocardioides</taxon>
    </lineage>
</organism>
<dbReference type="InterPro" id="IPR030678">
    <property type="entry name" value="Peptide/Ni-bd"/>
</dbReference>
<dbReference type="Gene3D" id="3.10.105.10">
    <property type="entry name" value="Dipeptide-binding Protein, Domain 3"/>
    <property type="match status" value="1"/>
</dbReference>
<dbReference type="Proteomes" id="UP000283644">
    <property type="component" value="Unassembled WGS sequence"/>
</dbReference>
<dbReference type="EMBL" id="QXGH01000012">
    <property type="protein sequence ID" value="RHW27558.1"/>
    <property type="molecule type" value="Genomic_DNA"/>
</dbReference>
<dbReference type="CDD" id="cd08490">
    <property type="entry name" value="PBP2_NikA_DppA_OppA_like_3"/>
    <property type="match status" value="1"/>
</dbReference>
<protein>
    <submittedName>
        <fullName evidence="3">ABC transporter substrate-binding protein</fullName>
    </submittedName>
</protein>
<keyword evidence="1" id="KW-0732">Signal</keyword>
<gene>
    <name evidence="3" type="ORF">D0Z08_07700</name>
</gene>
<dbReference type="InterPro" id="IPR039424">
    <property type="entry name" value="SBP_5"/>
</dbReference>
<comment type="caution">
    <text evidence="3">The sequence shown here is derived from an EMBL/GenBank/DDBJ whole genome shotgun (WGS) entry which is preliminary data.</text>
</comment>
<name>A0A417Y4E7_9ACTN</name>
<evidence type="ECO:0000259" key="2">
    <source>
        <dbReference type="Pfam" id="PF00496"/>
    </source>
</evidence>
<dbReference type="GO" id="GO:0042597">
    <property type="term" value="C:periplasmic space"/>
    <property type="evidence" value="ECO:0007669"/>
    <property type="project" value="UniProtKB-ARBA"/>
</dbReference>
<evidence type="ECO:0000313" key="4">
    <source>
        <dbReference type="Proteomes" id="UP000283644"/>
    </source>
</evidence>
<reference evidence="3 4" key="1">
    <citation type="submission" date="2018-09" db="EMBL/GenBank/DDBJ databases">
        <title>Genome sequencing of Nocardioides immobilis CCTCC AB 2017083 for comparison to Nocardioides silvaticus.</title>
        <authorList>
            <person name="Li C."/>
            <person name="Wang G."/>
        </authorList>
    </citation>
    <scope>NUCLEOTIDE SEQUENCE [LARGE SCALE GENOMIC DNA]</scope>
    <source>
        <strain evidence="3 4">CCTCC AB 2017083</strain>
    </source>
</reference>
<dbReference type="InterPro" id="IPR000914">
    <property type="entry name" value="SBP_5_dom"/>
</dbReference>
<feature type="domain" description="Solute-binding protein family 5" evidence="2">
    <location>
        <begin position="73"/>
        <end position="410"/>
    </location>
</feature>
<proteinExistence type="predicted"/>
<dbReference type="RefSeq" id="WP_118924325.1">
    <property type="nucleotide sequence ID" value="NZ_QXGH01000012.1"/>
</dbReference>
<dbReference type="OrthoDB" id="9796817at2"/>
<dbReference type="SUPFAM" id="SSF53850">
    <property type="entry name" value="Periplasmic binding protein-like II"/>
    <property type="match status" value="1"/>
</dbReference>
<dbReference type="PANTHER" id="PTHR30290:SF83">
    <property type="entry name" value="ABC TRANSPORTER SUBSTRATE-BINDING PROTEIN"/>
    <property type="match status" value="1"/>
</dbReference>
<feature type="signal peptide" evidence="1">
    <location>
        <begin position="1"/>
        <end position="25"/>
    </location>
</feature>